<name>A0A9P6PK36_9FUNG</name>
<accession>A0A9P6PK36</accession>
<evidence type="ECO:0000256" key="1">
    <source>
        <dbReference type="SAM" id="MobiDB-lite"/>
    </source>
</evidence>
<dbReference type="Proteomes" id="UP000726737">
    <property type="component" value="Unassembled WGS sequence"/>
</dbReference>
<proteinExistence type="predicted"/>
<feature type="region of interest" description="Disordered" evidence="1">
    <location>
        <begin position="121"/>
        <end position="158"/>
    </location>
</feature>
<dbReference type="OrthoDB" id="2384033at2759"/>
<gene>
    <name evidence="2" type="ORF">BG011_010170</name>
</gene>
<keyword evidence="3" id="KW-1185">Reference proteome</keyword>
<comment type="caution">
    <text evidence="2">The sequence shown here is derived from an EMBL/GenBank/DDBJ whole genome shotgun (WGS) entry which is preliminary data.</text>
</comment>
<protein>
    <submittedName>
        <fullName evidence="2">Uncharacterized protein</fullName>
    </submittedName>
</protein>
<feature type="region of interest" description="Disordered" evidence="1">
    <location>
        <begin position="532"/>
        <end position="559"/>
    </location>
</feature>
<organism evidence="2 3">
    <name type="scientific">Mortierella polycephala</name>
    <dbReference type="NCBI Taxonomy" id="41804"/>
    <lineage>
        <taxon>Eukaryota</taxon>
        <taxon>Fungi</taxon>
        <taxon>Fungi incertae sedis</taxon>
        <taxon>Mucoromycota</taxon>
        <taxon>Mortierellomycotina</taxon>
        <taxon>Mortierellomycetes</taxon>
        <taxon>Mortierellales</taxon>
        <taxon>Mortierellaceae</taxon>
        <taxon>Mortierella</taxon>
    </lineage>
</organism>
<dbReference type="EMBL" id="JAAAJA010000973">
    <property type="protein sequence ID" value="KAG0248537.1"/>
    <property type="molecule type" value="Genomic_DNA"/>
</dbReference>
<dbReference type="AlphaFoldDB" id="A0A9P6PK36"/>
<evidence type="ECO:0000313" key="3">
    <source>
        <dbReference type="Proteomes" id="UP000726737"/>
    </source>
</evidence>
<feature type="compositionally biased region" description="Low complexity" evidence="1">
    <location>
        <begin position="123"/>
        <end position="135"/>
    </location>
</feature>
<sequence>MAPGPDHIISLGTVPRSICVHRFFHEADARRWHQVETFFKYRDTNKTAQEHQELYQRDLQTISEHTDVPAALQRRAHYLLQKVDAKFHETFSQLLVKARQRQAEESVRGLFFDVAQCAGRGGSSSSLGEGAISSSRGKDVSSPCAVPKESTSTTVPAHPDTVVLPVPKARIPQLGRSHSAEETLRSEASTRILDDTYTYEHIKILNQEHEWISLNVDLVALFKGFAAKQTSSFSLARDGIADLSSQGEFAAALTDNIFDDVMDSCPSLKDDARISGILEELFPFADTTFETANAIASETRKNGRLTTFVTRTMANYSLFYPHYMSIPPMNERQHFVEVAMPAFRHAFRLVGKDIQLFEVKILGCGRRKNEKRIPLVDKLNYAHMADGIVAHNGLQIVLFECSPPVEKNLDKAYMDHFKMTRDLKDTWVYNVEQLIRSGRQPPRGLRVFGVTVDTRFLKVFALNLAGCFCLQEIASLELPVQQATFATNFTRLVKVAYNFAEMVRAEAEGWGRALTIEQAQIRKARHAIQHLPPTNVTPTKMKRMKRSHGHDEDDEEIHI</sequence>
<evidence type="ECO:0000313" key="2">
    <source>
        <dbReference type="EMBL" id="KAG0248537.1"/>
    </source>
</evidence>
<reference evidence="2" key="1">
    <citation type="journal article" date="2020" name="Fungal Divers.">
        <title>Resolving the Mortierellaceae phylogeny through synthesis of multi-gene phylogenetics and phylogenomics.</title>
        <authorList>
            <person name="Vandepol N."/>
            <person name="Liber J."/>
            <person name="Desiro A."/>
            <person name="Na H."/>
            <person name="Kennedy M."/>
            <person name="Barry K."/>
            <person name="Grigoriev I.V."/>
            <person name="Miller A.N."/>
            <person name="O'Donnell K."/>
            <person name="Stajich J.E."/>
            <person name="Bonito G."/>
        </authorList>
    </citation>
    <scope>NUCLEOTIDE SEQUENCE</scope>
    <source>
        <strain evidence="2">KOD948</strain>
    </source>
</reference>